<proteinExistence type="inferred from homology"/>
<dbReference type="InterPro" id="IPR003509">
    <property type="entry name" value="UPF0102_YraN-like"/>
</dbReference>
<evidence type="ECO:0000256" key="1">
    <source>
        <dbReference type="ARBA" id="ARBA00006738"/>
    </source>
</evidence>
<dbReference type="NCBIfam" id="NF009150">
    <property type="entry name" value="PRK12497.1-3"/>
    <property type="match status" value="1"/>
</dbReference>
<dbReference type="Proteomes" id="UP000033858">
    <property type="component" value="Unassembled WGS sequence"/>
</dbReference>
<organism evidence="3 4">
    <name type="scientific">Candidatus Woesebacteria bacterium GW2011_GWB1_41_10</name>
    <dbReference type="NCBI Taxonomy" id="1618577"/>
    <lineage>
        <taxon>Bacteria</taxon>
        <taxon>Candidatus Woeseibacteriota</taxon>
    </lineage>
</organism>
<dbReference type="PANTHER" id="PTHR34039">
    <property type="entry name" value="UPF0102 PROTEIN YRAN"/>
    <property type="match status" value="1"/>
</dbReference>
<evidence type="ECO:0000313" key="3">
    <source>
        <dbReference type="EMBL" id="KKR87984.1"/>
    </source>
</evidence>
<sequence length="120" mass="13953">MMKQLNREVGKRGEEIAEEYLVKKGYKILEKNYSTKFGEIDLIATKDSVLVFIEVKLKQTEDFGTPEEMIGTLKLAQVQRMAEFYLMDNPDVAKKYDSYRIDAVCIVGNDRITHYENLTF</sequence>
<dbReference type="Pfam" id="PF02021">
    <property type="entry name" value="UPF0102"/>
    <property type="match status" value="1"/>
</dbReference>
<dbReference type="GO" id="GO:0003676">
    <property type="term" value="F:nucleic acid binding"/>
    <property type="evidence" value="ECO:0007669"/>
    <property type="project" value="InterPro"/>
</dbReference>
<dbReference type="InterPro" id="IPR011856">
    <property type="entry name" value="tRNA_endonuc-like_dom_sf"/>
</dbReference>
<reference evidence="3 4" key="1">
    <citation type="journal article" date="2015" name="Nature">
        <title>rRNA introns, odd ribosomes, and small enigmatic genomes across a large radiation of phyla.</title>
        <authorList>
            <person name="Brown C.T."/>
            <person name="Hug L.A."/>
            <person name="Thomas B.C."/>
            <person name="Sharon I."/>
            <person name="Castelle C.J."/>
            <person name="Singh A."/>
            <person name="Wilkins M.J."/>
            <person name="Williams K.H."/>
            <person name="Banfield J.F."/>
        </authorList>
    </citation>
    <scope>NUCLEOTIDE SEQUENCE [LARGE SCALE GENOMIC DNA]</scope>
</reference>
<comment type="caution">
    <text evidence="3">The sequence shown here is derived from an EMBL/GenBank/DDBJ whole genome shotgun (WGS) entry which is preliminary data.</text>
</comment>
<dbReference type="SUPFAM" id="SSF52980">
    <property type="entry name" value="Restriction endonuclease-like"/>
    <property type="match status" value="1"/>
</dbReference>
<protein>
    <recommendedName>
        <fullName evidence="2">UPF0102 protein UU32_C0002G0009</fullName>
    </recommendedName>
</protein>
<dbReference type="EMBL" id="LCAE01000002">
    <property type="protein sequence ID" value="KKR87984.1"/>
    <property type="molecule type" value="Genomic_DNA"/>
</dbReference>
<accession>A0A0G0UGI6</accession>
<dbReference type="Gene3D" id="3.40.1350.10">
    <property type="match status" value="1"/>
</dbReference>
<evidence type="ECO:0000313" key="4">
    <source>
        <dbReference type="Proteomes" id="UP000033858"/>
    </source>
</evidence>
<gene>
    <name evidence="3" type="ORF">UU32_C0002G0009</name>
</gene>
<dbReference type="AlphaFoldDB" id="A0A0G0UGI6"/>
<dbReference type="HAMAP" id="MF_00048">
    <property type="entry name" value="UPF0102"/>
    <property type="match status" value="1"/>
</dbReference>
<comment type="similarity">
    <text evidence="1 2">Belongs to the UPF0102 family.</text>
</comment>
<evidence type="ECO:0000256" key="2">
    <source>
        <dbReference type="HAMAP-Rule" id="MF_00048"/>
    </source>
</evidence>
<dbReference type="CDD" id="cd20736">
    <property type="entry name" value="PoNe_Nuclease"/>
    <property type="match status" value="1"/>
</dbReference>
<name>A0A0G0UGI6_9BACT</name>
<dbReference type="PANTHER" id="PTHR34039:SF1">
    <property type="entry name" value="UPF0102 PROTEIN YRAN"/>
    <property type="match status" value="1"/>
</dbReference>
<dbReference type="InterPro" id="IPR011335">
    <property type="entry name" value="Restrct_endonuc-II-like"/>
</dbReference>